<evidence type="ECO:0000259" key="3">
    <source>
        <dbReference type="Pfam" id="PF13962"/>
    </source>
</evidence>
<dbReference type="InterPro" id="IPR002110">
    <property type="entry name" value="Ankyrin_rpt"/>
</dbReference>
<dbReference type="Pfam" id="PF13962">
    <property type="entry name" value="PGG"/>
    <property type="match status" value="1"/>
</dbReference>
<reference evidence="4" key="1">
    <citation type="submission" date="2023-03" db="EMBL/GenBank/DDBJ databases">
        <title>Chromosome-scale reference genome and RAD-based genetic map of yellow starthistle (Centaurea solstitialis) reveal putative structural variation and QTLs associated with invader traits.</title>
        <authorList>
            <person name="Reatini B."/>
            <person name="Cang F.A."/>
            <person name="Jiang Q."/>
            <person name="Mckibben M.T.W."/>
            <person name="Barker M.S."/>
            <person name="Rieseberg L.H."/>
            <person name="Dlugosch K.M."/>
        </authorList>
    </citation>
    <scope>NUCLEOTIDE SEQUENCE</scope>
    <source>
        <strain evidence="4">CAN-66</strain>
        <tissue evidence="4">Leaf</tissue>
    </source>
</reference>
<dbReference type="SMART" id="SM00248">
    <property type="entry name" value="ANK"/>
    <property type="match status" value="2"/>
</dbReference>
<dbReference type="InterPro" id="IPR026961">
    <property type="entry name" value="PGG_dom"/>
</dbReference>
<dbReference type="PANTHER" id="PTHR24177:SF474">
    <property type="entry name" value="ANKYRIN REPEAT-CONTAINING DOMAIN, PGG DOMAIN, ANKYRIN REPEAT-CONTAINING DOMAIN SUPERFAMILY"/>
    <property type="match status" value="1"/>
</dbReference>
<evidence type="ECO:0000256" key="1">
    <source>
        <dbReference type="PROSITE-ProRule" id="PRU00023"/>
    </source>
</evidence>
<sequence>MALSSTSNMLNVVLEENPYPYPSHVFAPNFVTVKLSDRDEYDMWKTQMLCLLKSHGMLAFINNNFIPTGGDEKFWRRSDALVKGWILGSLSKEASLCLLHGFVSVADDLITAKQMWDKLTEMYTYTPQQHAWVAVSDDHLKDEELAAIQKQLYVAVEHQRWKEIDSILKTKQVKLTDSISINGNTALHVAVACHTKKNRFLERMLELAAVADHQIHQRLDGVRNSDGSTLLHVAASLGNTEAAEMLVKKDRRLLFAEDNEGCTPLDIQHRSDDPKTTTKTYLCLLDHHESADLEQPPDQERLLIDAITCKDFELACTLVEDRCKVLNKNDDRVLMAIAQHFPLLKYFKKRAQSRMFAGELLKKVCRLIRDSSTSCNHYDYSEPIFEAVKRDASEFVQHVVFWFPNSIRSVDKDGHNIAQAALKHRSLKVMALITHGQCAKHTNISENAKASKDPFGNNLLHFAARLAPANKLSRISGAALQIRFELQWFKLAKHLLPLCIKEENHVGETAEMVFSREHKELASQGERWLKETANSGLVTATLLTTITFAAAITVPGGNDDKDGKPIFAGDLIFSLFALSDALSMLTSAMSLLLFMSIFTSPFEENDFTSHLHLRIVSAYATLFMSAVFMIAAFGATLVLVFGKTNPEMILIIPLTWLPISCFLLYLNSLMQLAPSFAIPLYQRLGLVGRILI</sequence>
<dbReference type="PROSITE" id="PS50297">
    <property type="entry name" value="ANK_REP_REGION"/>
    <property type="match status" value="1"/>
</dbReference>
<keyword evidence="1" id="KW-0040">ANK repeat</keyword>
<dbReference type="GO" id="GO:0016020">
    <property type="term" value="C:membrane"/>
    <property type="evidence" value="ECO:0007669"/>
    <property type="project" value="TreeGrafter"/>
</dbReference>
<dbReference type="AlphaFoldDB" id="A0AA38SYY4"/>
<dbReference type="Proteomes" id="UP001172457">
    <property type="component" value="Chromosome 4"/>
</dbReference>
<feature type="transmembrane region" description="Helical" evidence="2">
    <location>
        <begin position="618"/>
        <end position="641"/>
    </location>
</feature>
<protein>
    <recommendedName>
        <fullName evidence="3">PGG domain-containing protein</fullName>
    </recommendedName>
</protein>
<feature type="transmembrane region" description="Helical" evidence="2">
    <location>
        <begin position="575"/>
        <end position="598"/>
    </location>
</feature>
<dbReference type="PANTHER" id="PTHR24177">
    <property type="entry name" value="CASKIN"/>
    <property type="match status" value="1"/>
</dbReference>
<dbReference type="InterPro" id="IPR036770">
    <property type="entry name" value="Ankyrin_rpt-contain_sf"/>
</dbReference>
<keyword evidence="2" id="KW-1133">Transmembrane helix</keyword>
<comment type="caution">
    <text evidence="4">The sequence shown here is derived from an EMBL/GenBank/DDBJ whole genome shotgun (WGS) entry which is preliminary data.</text>
</comment>
<gene>
    <name evidence="4" type="ORF">OSB04_015308</name>
</gene>
<keyword evidence="5" id="KW-1185">Reference proteome</keyword>
<dbReference type="Gene3D" id="1.25.40.20">
    <property type="entry name" value="Ankyrin repeat-containing domain"/>
    <property type="match status" value="1"/>
</dbReference>
<organism evidence="4 5">
    <name type="scientific">Centaurea solstitialis</name>
    <name type="common">yellow star-thistle</name>
    <dbReference type="NCBI Taxonomy" id="347529"/>
    <lineage>
        <taxon>Eukaryota</taxon>
        <taxon>Viridiplantae</taxon>
        <taxon>Streptophyta</taxon>
        <taxon>Embryophyta</taxon>
        <taxon>Tracheophyta</taxon>
        <taxon>Spermatophyta</taxon>
        <taxon>Magnoliopsida</taxon>
        <taxon>eudicotyledons</taxon>
        <taxon>Gunneridae</taxon>
        <taxon>Pentapetalae</taxon>
        <taxon>asterids</taxon>
        <taxon>campanulids</taxon>
        <taxon>Asterales</taxon>
        <taxon>Asteraceae</taxon>
        <taxon>Carduoideae</taxon>
        <taxon>Cardueae</taxon>
        <taxon>Centaureinae</taxon>
        <taxon>Centaurea</taxon>
    </lineage>
</organism>
<keyword evidence="2" id="KW-0472">Membrane</keyword>
<keyword evidence="2" id="KW-0812">Transmembrane</keyword>
<proteinExistence type="predicted"/>
<evidence type="ECO:0000256" key="2">
    <source>
        <dbReference type="SAM" id="Phobius"/>
    </source>
</evidence>
<feature type="domain" description="PGG" evidence="3">
    <location>
        <begin position="527"/>
        <end position="639"/>
    </location>
</feature>
<dbReference type="PROSITE" id="PS50088">
    <property type="entry name" value="ANK_REPEAT"/>
    <property type="match status" value="1"/>
</dbReference>
<name>A0AA38SYY4_9ASTR</name>
<feature type="transmembrane region" description="Helical" evidence="2">
    <location>
        <begin position="536"/>
        <end position="554"/>
    </location>
</feature>
<evidence type="ECO:0000313" key="5">
    <source>
        <dbReference type="Proteomes" id="UP001172457"/>
    </source>
</evidence>
<dbReference type="SUPFAM" id="SSF48403">
    <property type="entry name" value="Ankyrin repeat"/>
    <property type="match status" value="1"/>
</dbReference>
<dbReference type="EMBL" id="JARYMX010000004">
    <property type="protein sequence ID" value="KAJ9551263.1"/>
    <property type="molecule type" value="Genomic_DNA"/>
</dbReference>
<feature type="transmembrane region" description="Helical" evidence="2">
    <location>
        <begin position="648"/>
        <end position="666"/>
    </location>
</feature>
<feature type="repeat" description="ANK" evidence="1">
    <location>
        <begin position="226"/>
        <end position="258"/>
    </location>
</feature>
<evidence type="ECO:0000313" key="4">
    <source>
        <dbReference type="EMBL" id="KAJ9551263.1"/>
    </source>
</evidence>
<accession>A0AA38SYY4</accession>
<dbReference type="Pfam" id="PF00023">
    <property type="entry name" value="Ank"/>
    <property type="match status" value="1"/>
</dbReference>